<comment type="caution">
    <text evidence="1">The sequence shown here is derived from an EMBL/GenBank/DDBJ whole genome shotgun (WGS) entry which is preliminary data.</text>
</comment>
<accession>A0A9Q1QA32</accession>
<evidence type="ECO:0000313" key="1">
    <source>
        <dbReference type="EMBL" id="KAJ8433455.1"/>
    </source>
</evidence>
<dbReference type="OrthoDB" id="1751077at2759"/>
<dbReference type="AlphaFoldDB" id="A0A9Q1QA32"/>
<reference evidence="1" key="1">
    <citation type="submission" date="2022-04" db="EMBL/GenBank/DDBJ databases">
        <title>Carnegiea gigantea Genome sequencing and assembly v2.</title>
        <authorList>
            <person name="Copetti D."/>
            <person name="Sanderson M.J."/>
            <person name="Burquez A."/>
            <person name="Wojciechowski M.F."/>
        </authorList>
    </citation>
    <scope>NUCLEOTIDE SEQUENCE</scope>
    <source>
        <strain evidence="1">SGP5-SGP5p</strain>
        <tissue evidence="1">Aerial part</tissue>
    </source>
</reference>
<evidence type="ECO:0000313" key="2">
    <source>
        <dbReference type="Proteomes" id="UP001153076"/>
    </source>
</evidence>
<protein>
    <submittedName>
        <fullName evidence="1">Uncharacterized protein</fullName>
    </submittedName>
</protein>
<organism evidence="1 2">
    <name type="scientific">Carnegiea gigantea</name>
    <dbReference type="NCBI Taxonomy" id="171969"/>
    <lineage>
        <taxon>Eukaryota</taxon>
        <taxon>Viridiplantae</taxon>
        <taxon>Streptophyta</taxon>
        <taxon>Embryophyta</taxon>
        <taxon>Tracheophyta</taxon>
        <taxon>Spermatophyta</taxon>
        <taxon>Magnoliopsida</taxon>
        <taxon>eudicotyledons</taxon>
        <taxon>Gunneridae</taxon>
        <taxon>Pentapetalae</taxon>
        <taxon>Caryophyllales</taxon>
        <taxon>Cactineae</taxon>
        <taxon>Cactaceae</taxon>
        <taxon>Cactoideae</taxon>
        <taxon>Echinocereeae</taxon>
        <taxon>Carnegiea</taxon>
    </lineage>
</organism>
<dbReference type="Proteomes" id="UP001153076">
    <property type="component" value="Unassembled WGS sequence"/>
</dbReference>
<sequence length="174" mass="20092">MNPQLLQKEREMRDHYTKLLSSVIDIIRQQYKAEWITYGDECLRYFFAKAKQSKTALYIFEIQYEQGRLAQGFPVLATIMQQFYKGLWGEHNTQRSKPSKIPNCVSKCTPTLQKQCLDVTGFQEGSLPMRYLGVPVTASRLSKLECKALVEKNYGNDQAVGHKKHLLRRQSSAP</sequence>
<dbReference type="EMBL" id="JAKOGI010000538">
    <property type="protein sequence ID" value="KAJ8433455.1"/>
    <property type="molecule type" value="Genomic_DNA"/>
</dbReference>
<keyword evidence="2" id="KW-1185">Reference proteome</keyword>
<name>A0A9Q1QA32_9CARY</name>
<gene>
    <name evidence="1" type="ORF">Cgig2_014496</name>
</gene>
<proteinExistence type="predicted"/>